<feature type="transmembrane region" description="Helical" evidence="7">
    <location>
        <begin position="36"/>
        <end position="59"/>
    </location>
</feature>
<evidence type="ECO:0000313" key="9">
    <source>
        <dbReference type="Proteomes" id="UP000010729"/>
    </source>
</evidence>
<dbReference type="PANTHER" id="PTHR30106:SF2">
    <property type="entry name" value="UPF0324 INNER MEMBRANE PROTEIN YEIH"/>
    <property type="match status" value="1"/>
</dbReference>
<evidence type="ECO:0000256" key="1">
    <source>
        <dbReference type="ARBA" id="ARBA00004651"/>
    </source>
</evidence>
<name>N1UR34_9MICC</name>
<dbReference type="GO" id="GO:0005886">
    <property type="term" value="C:plasma membrane"/>
    <property type="evidence" value="ECO:0007669"/>
    <property type="project" value="UniProtKB-SubCell"/>
</dbReference>
<evidence type="ECO:0000256" key="4">
    <source>
        <dbReference type="ARBA" id="ARBA00022692"/>
    </source>
</evidence>
<feature type="transmembrane region" description="Helical" evidence="7">
    <location>
        <begin position="126"/>
        <end position="146"/>
    </location>
</feature>
<organism evidence="8 9">
    <name type="scientific">Arthrobacter crystallopoietes BAB-32</name>
    <dbReference type="NCBI Taxonomy" id="1246476"/>
    <lineage>
        <taxon>Bacteria</taxon>
        <taxon>Bacillati</taxon>
        <taxon>Actinomycetota</taxon>
        <taxon>Actinomycetes</taxon>
        <taxon>Micrococcales</taxon>
        <taxon>Micrococcaceae</taxon>
        <taxon>Crystallibacter</taxon>
    </lineage>
</organism>
<dbReference type="AlphaFoldDB" id="N1UR34"/>
<accession>N1UR34</accession>
<feature type="transmembrane region" description="Helical" evidence="7">
    <location>
        <begin position="71"/>
        <end position="89"/>
    </location>
</feature>
<protein>
    <submittedName>
        <fullName evidence="8">Membrane protein</fullName>
    </submittedName>
</protein>
<reference evidence="8 9" key="1">
    <citation type="journal article" date="2013" name="Genome Announc.">
        <title>Draft Genome Sequence of Arthrobacter crystallopoietes Strain BAB-32, Revealing Genes for Bioremediation.</title>
        <authorList>
            <person name="Joshi M.N."/>
            <person name="Pandit A.S."/>
            <person name="Sharma A."/>
            <person name="Pandya R.V."/>
            <person name="Desai S.M."/>
            <person name="Saxena A.K."/>
            <person name="Bagatharia S.B."/>
        </authorList>
    </citation>
    <scope>NUCLEOTIDE SEQUENCE [LARGE SCALE GENOMIC DNA]</scope>
    <source>
        <strain evidence="8 9">BAB-32</strain>
    </source>
</reference>
<keyword evidence="9" id="KW-1185">Reference proteome</keyword>
<keyword evidence="5 7" id="KW-1133">Transmembrane helix</keyword>
<dbReference type="InterPro" id="IPR018383">
    <property type="entry name" value="UPF0324_pro"/>
</dbReference>
<keyword evidence="4 7" id="KW-0812">Transmembrane</keyword>
<proteinExistence type="inferred from homology"/>
<dbReference type="Proteomes" id="UP000010729">
    <property type="component" value="Unassembled WGS sequence"/>
</dbReference>
<evidence type="ECO:0000256" key="2">
    <source>
        <dbReference type="ARBA" id="ARBA00007977"/>
    </source>
</evidence>
<feature type="transmembrane region" description="Helical" evidence="7">
    <location>
        <begin position="158"/>
        <end position="179"/>
    </location>
</feature>
<dbReference type="Pfam" id="PF03601">
    <property type="entry name" value="Cons_hypoth698"/>
    <property type="match status" value="1"/>
</dbReference>
<keyword evidence="3" id="KW-1003">Cell membrane</keyword>
<feature type="transmembrane region" description="Helical" evidence="7">
    <location>
        <begin position="95"/>
        <end position="114"/>
    </location>
</feature>
<evidence type="ECO:0000256" key="3">
    <source>
        <dbReference type="ARBA" id="ARBA00022475"/>
    </source>
</evidence>
<comment type="subcellular location">
    <subcellularLocation>
        <location evidence="1">Cell membrane</location>
        <topology evidence="1">Multi-pass membrane protein</topology>
    </subcellularLocation>
</comment>
<evidence type="ECO:0000256" key="5">
    <source>
        <dbReference type="ARBA" id="ARBA00022989"/>
    </source>
</evidence>
<feature type="non-terminal residue" evidence="8">
    <location>
        <position position="244"/>
    </location>
</feature>
<dbReference type="EMBL" id="ANPE02000223">
    <property type="protein sequence ID" value="EMY32871.1"/>
    <property type="molecule type" value="Genomic_DNA"/>
</dbReference>
<comment type="similarity">
    <text evidence="2">Belongs to the UPF0324 family.</text>
</comment>
<gene>
    <name evidence="8" type="ORF">D477_017939</name>
</gene>
<evidence type="ECO:0000313" key="8">
    <source>
        <dbReference type="EMBL" id="EMY32871.1"/>
    </source>
</evidence>
<keyword evidence="6 7" id="KW-0472">Membrane</keyword>
<evidence type="ECO:0000256" key="7">
    <source>
        <dbReference type="SAM" id="Phobius"/>
    </source>
</evidence>
<sequence length="244" mass="23905">MHGVARLRQLAPGVLLAAAGAALAYAAHGLWPAVPALSFAVVLGVLVANVPGLRGVAAGPVRPGLGFSARTLLRAGIVLLGLELSLGSLARLGAWGLLLTAGVVAAAFAGTYLLGRAFRLEGDQPLLLAAGFSICGVSAIGAVAAARGSKPQDVAAPVALVTLCGSLAIAVLPAVMAAAQLPPDVFGVWAGSSVHDVGQVVATAQSAGTAALAAAVVVKLARVLMLAPIAAGVAWQRRSTSATG</sequence>
<comment type="caution">
    <text evidence="8">The sequence shown here is derived from an EMBL/GenBank/DDBJ whole genome shotgun (WGS) entry which is preliminary data.</text>
</comment>
<dbReference type="PANTHER" id="PTHR30106">
    <property type="entry name" value="INNER MEMBRANE PROTEIN YEIH-RELATED"/>
    <property type="match status" value="1"/>
</dbReference>
<evidence type="ECO:0000256" key="6">
    <source>
        <dbReference type="ARBA" id="ARBA00023136"/>
    </source>
</evidence>